<feature type="chain" id="PRO_5011002383" evidence="1">
    <location>
        <begin position="18"/>
        <end position="231"/>
    </location>
</feature>
<dbReference type="RefSeq" id="XP_040723306.1">
    <property type="nucleotide sequence ID" value="XM_040870678.1"/>
</dbReference>
<keyword evidence="3" id="KW-1185">Reference proteome</keyword>
<evidence type="ECO:0000313" key="2">
    <source>
        <dbReference type="EMBL" id="ORY78195.1"/>
    </source>
</evidence>
<reference evidence="2 3" key="1">
    <citation type="submission" date="2016-07" db="EMBL/GenBank/DDBJ databases">
        <title>Pervasive Adenine N6-methylation of Active Genes in Fungi.</title>
        <authorList>
            <consortium name="DOE Joint Genome Institute"/>
            <person name="Mondo S.J."/>
            <person name="Dannebaum R.O."/>
            <person name="Kuo R.C."/>
            <person name="Labutti K."/>
            <person name="Haridas S."/>
            <person name="Kuo A."/>
            <person name="Salamov A."/>
            <person name="Ahrendt S.R."/>
            <person name="Lipzen A."/>
            <person name="Sullivan W."/>
            <person name="Andreopoulos W.B."/>
            <person name="Clum A."/>
            <person name="Lindquist E."/>
            <person name="Daum C."/>
            <person name="Ramamoorthy G.K."/>
            <person name="Gryganskyi A."/>
            <person name="Culley D."/>
            <person name="Magnuson J.K."/>
            <person name="James T.Y."/>
            <person name="O'Malley M.A."/>
            <person name="Stajich J.E."/>
            <person name="Spatafora J.W."/>
            <person name="Visel A."/>
            <person name="Grigoriev I.V."/>
        </authorList>
    </citation>
    <scope>NUCLEOTIDE SEQUENCE [LARGE SCALE GENOMIC DNA]</scope>
    <source>
        <strain evidence="2 3">12-1054</strain>
    </source>
</reference>
<dbReference type="EMBL" id="MCFI01000018">
    <property type="protein sequence ID" value="ORY78195.1"/>
    <property type="molecule type" value="Genomic_DNA"/>
</dbReference>
<dbReference type="GeneID" id="63787277"/>
<evidence type="ECO:0000256" key="1">
    <source>
        <dbReference type="SAM" id="SignalP"/>
    </source>
</evidence>
<protein>
    <submittedName>
        <fullName evidence="2">Uncharacterized protein</fullName>
    </submittedName>
</protein>
<comment type="caution">
    <text evidence="2">The sequence shown here is derived from an EMBL/GenBank/DDBJ whole genome shotgun (WGS) entry which is preliminary data.</text>
</comment>
<name>A0A1Y2F5I4_PROLT</name>
<sequence>MIAFTIVVWALLKLCSANGCRQTGFAFKTTIPQRSMKWDREDCKTNCQLRHIDMVVHLNQITLAQQVPGPGVPWSWSRCSKGGGVCRLDNRVDWPVWENENKTCVCQVIVEFARWLDTDDKCKPDPNRALLEADLSMVRGAFTDFTTTWHSFDYHGNSWHWFRDAKHVKCSDPYAMDTCHLYGTCHGQFKIDHAGATGLDSDRDMIKYLSGNSHDPSESFPTQCDNEWKWP</sequence>
<dbReference type="Proteomes" id="UP000193685">
    <property type="component" value="Unassembled WGS sequence"/>
</dbReference>
<organism evidence="2 3">
    <name type="scientific">Protomyces lactucae-debilis</name>
    <dbReference type="NCBI Taxonomy" id="2754530"/>
    <lineage>
        <taxon>Eukaryota</taxon>
        <taxon>Fungi</taxon>
        <taxon>Dikarya</taxon>
        <taxon>Ascomycota</taxon>
        <taxon>Taphrinomycotina</taxon>
        <taxon>Taphrinomycetes</taxon>
        <taxon>Taphrinales</taxon>
        <taxon>Protomycetaceae</taxon>
        <taxon>Protomyces</taxon>
    </lineage>
</organism>
<accession>A0A1Y2F5I4</accession>
<gene>
    <name evidence="2" type="ORF">BCR37DRAFT_388924</name>
</gene>
<proteinExistence type="predicted"/>
<evidence type="ECO:0000313" key="3">
    <source>
        <dbReference type="Proteomes" id="UP000193685"/>
    </source>
</evidence>
<dbReference type="AlphaFoldDB" id="A0A1Y2F5I4"/>
<keyword evidence="1" id="KW-0732">Signal</keyword>
<feature type="signal peptide" evidence="1">
    <location>
        <begin position="1"/>
        <end position="17"/>
    </location>
</feature>